<feature type="transmembrane region" description="Helical" evidence="1">
    <location>
        <begin position="12"/>
        <end position="37"/>
    </location>
</feature>
<dbReference type="Pfam" id="PF07963">
    <property type="entry name" value="N_methyl"/>
    <property type="match status" value="1"/>
</dbReference>
<dbReference type="Proteomes" id="UP000304912">
    <property type="component" value="Chromosome"/>
</dbReference>
<keyword evidence="1" id="KW-0812">Transmembrane</keyword>
<accession>A0A5B7Y9Z3</accession>
<dbReference type="PIRSF" id="PIRSF004525">
    <property type="entry name" value="Pilin_peptidase-dep_B_prd"/>
    <property type="match status" value="1"/>
</dbReference>
<dbReference type="AlphaFoldDB" id="A0A5B7Y9Z3"/>
<keyword evidence="3" id="KW-1185">Reference proteome</keyword>
<evidence type="ECO:0000313" key="2">
    <source>
        <dbReference type="EMBL" id="QCZ92597.1"/>
    </source>
</evidence>
<dbReference type="RefSeq" id="WP_139755349.1">
    <property type="nucleotide sequence ID" value="NZ_CP039852.1"/>
</dbReference>
<name>A0A5B7Y9Z3_9ALTE</name>
<dbReference type="KEGG" id="salk:FBQ74_03540"/>
<sequence>MRKLNAQHGFTLVELMIGMALGIAALTALGSLVGYGVGVNVNLLKSARVNEESSVVLSLLQRDIRRAGYSGDTVAMLTDPAANPSDFSDSLVISAYTGEAAGSCILFSYDANDNGVLDSTGDSENFGYRLRGQTVEMRQNNLTCTQDGWLPLTDNSIVLVERLSFTMGQTLSNNIPTTSITINLQAELEANTDISRQFTTEVLVRNYDG</sequence>
<dbReference type="InterPro" id="IPR016419">
    <property type="entry name" value="Prepilin_Pept-dep_B_prd"/>
</dbReference>
<protein>
    <submittedName>
        <fullName evidence="2">Prepilin-type N-terminal cleavage/methylation domain-containing protein</fullName>
    </submittedName>
</protein>
<keyword evidence="1" id="KW-1133">Transmembrane helix</keyword>
<evidence type="ECO:0000313" key="3">
    <source>
        <dbReference type="Proteomes" id="UP000304912"/>
    </source>
</evidence>
<reference evidence="2 3" key="1">
    <citation type="submission" date="2019-04" db="EMBL/GenBank/DDBJ databases">
        <title>Salinimonas iocasae sp. nov., a halophilic bacterium isolated from the outer tube casing of tubeworms in Okinawa Trough.</title>
        <authorList>
            <person name="Zhang H."/>
            <person name="Wang H."/>
            <person name="Li C."/>
        </authorList>
    </citation>
    <scope>NUCLEOTIDE SEQUENCE [LARGE SCALE GENOMIC DNA]</scope>
    <source>
        <strain evidence="2 3">KX18D6</strain>
    </source>
</reference>
<dbReference type="InterPro" id="IPR012902">
    <property type="entry name" value="N_methyl_site"/>
</dbReference>
<dbReference type="NCBIfam" id="TIGR02532">
    <property type="entry name" value="IV_pilin_GFxxxE"/>
    <property type="match status" value="1"/>
</dbReference>
<evidence type="ECO:0000256" key="1">
    <source>
        <dbReference type="SAM" id="Phobius"/>
    </source>
</evidence>
<gene>
    <name evidence="2" type="ORF">FBQ74_03540</name>
</gene>
<proteinExistence type="predicted"/>
<dbReference type="EMBL" id="CP039852">
    <property type="protein sequence ID" value="QCZ92597.1"/>
    <property type="molecule type" value="Genomic_DNA"/>
</dbReference>
<keyword evidence="1" id="KW-0472">Membrane</keyword>
<organism evidence="2 3">
    <name type="scientific">Salinimonas iocasae</name>
    <dbReference type="NCBI Taxonomy" id="2572577"/>
    <lineage>
        <taxon>Bacteria</taxon>
        <taxon>Pseudomonadati</taxon>
        <taxon>Pseudomonadota</taxon>
        <taxon>Gammaproteobacteria</taxon>
        <taxon>Alteromonadales</taxon>
        <taxon>Alteromonadaceae</taxon>
        <taxon>Alteromonas/Salinimonas group</taxon>
        <taxon>Salinimonas</taxon>
    </lineage>
</organism>
<dbReference type="OrthoDB" id="5296662at2"/>